<name>A0A2S1LXB2_9SPIR</name>
<proteinExistence type="predicted"/>
<sequence length="617" mass="71770">MNLENMDEIWALPVCCNIKNSIIEDFRLSDKYKEQIFSISYKDNIVLKFSDVVDSSEFNLRLFDNKIDFEGQIPLVLYAENLESLLEAEESIVFEFKTIDRNDNYSDLGLKGVDKFKLYNSYYEFSDYVNYYKDAFLVRVCFKDDSLIIDADLDNISLLNQIISDNFCISRDKIIVNPWGSGCINALFPIVFNAVLQGIIIANKLKRRVNIVYYKRHFLMSKALSLKFSAVNCLSTENRLSKIMLDLEINRPLNFLYKFYLDYLKQIFDNLFFDLYVHINFVETRSDAVFFYNNHLLFETSIYNFIYSNFYNIAVSLSVEPLSYLLNHIKNEYNIFLKIFERINLKNSIMRKSSSISLNNKYSIFDARRKGVGFAFLNLDSTFLGSKQTVFMSLHKDKLDIFIPYSMIDANLMNYLRNTLARTFRISYNSVNFIVSDVFRDNIGIYDILIKESYFIEREVLALKDNLFSIIGEDFKGEYPVVVNQGFISNMDNRFSLACSLEIDVEIHSFNVTFSNVSFFVEQGKLVKLRLNNKRACSVFSLAVDYVFGNINYDIADSLGLDFIEDGEFVFSFRGLFIASVSAIRTALIQVFDFNLGSTPIDREDTLNSWSVRIDTN</sequence>
<organism evidence="1 2">
    <name type="scientific">Candidatus Borreliella tachyglossi</name>
    <dbReference type="NCBI Taxonomy" id="1964448"/>
    <lineage>
        <taxon>Bacteria</taxon>
        <taxon>Pseudomonadati</taxon>
        <taxon>Spirochaetota</taxon>
        <taxon>Spirochaetia</taxon>
        <taxon>Spirochaetales</taxon>
        <taxon>Borreliaceae</taxon>
        <taxon>Borreliella</taxon>
    </lineage>
</organism>
<dbReference type="OrthoDB" id="350018at2"/>
<protein>
    <submittedName>
        <fullName evidence="1">Uncharacterized protein</fullName>
    </submittedName>
</protein>
<dbReference type="RefSeq" id="WP_108729627.1">
    <property type="nucleotide sequence ID" value="NZ_CP025785.1"/>
</dbReference>
<dbReference type="EMBL" id="CP025785">
    <property type="protein sequence ID" value="AWG42920.1"/>
    <property type="molecule type" value="Genomic_DNA"/>
</dbReference>
<dbReference type="Proteomes" id="UP000244655">
    <property type="component" value="Chromosome"/>
</dbReference>
<keyword evidence="2" id="KW-1185">Reference proteome</keyword>
<evidence type="ECO:0000313" key="1">
    <source>
        <dbReference type="EMBL" id="AWG42920.1"/>
    </source>
</evidence>
<reference evidence="1 2" key="1">
    <citation type="submission" date="2018-01" db="EMBL/GenBank/DDBJ databases">
        <title>Genome sequence of Borrelia tachyglossi.</title>
        <authorList>
            <person name="Gofton A.W."/>
        </authorList>
    </citation>
    <scope>NUCLEOTIDE SEQUENCE [LARGE SCALE GENOMIC DNA]</scope>
    <source>
        <strain evidence="1 2">Bc-F10-1268</strain>
    </source>
</reference>
<dbReference type="AlphaFoldDB" id="A0A2S1LXB2"/>
<evidence type="ECO:0000313" key="2">
    <source>
        <dbReference type="Proteomes" id="UP000244655"/>
    </source>
</evidence>
<accession>A0A2S1LXB2</accession>
<gene>
    <name evidence="1" type="ORF">CR532_02900</name>
</gene>